<evidence type="ECO:0000313" key="2">
    <source>
        <dbReference type="Proteomes" id="UP001165121"/>
    </source>
</evidence>
<dbReference type="EMBL" id="BSXT01002172">
    <property type="protein sequence ID" value="GMF47612.1"/>
    <property type="molecule type" value="Genomic_DNA"/>
</dbReference>
<protein>
    <submittedName>
        <fullName evidence="1">Unnamed protein product</fullName>
    </submittedName>
</protein>
<dbReference type="AlphaFoldDB" id="A0A9W6XXW7"/>
<dbReference type="OrthoDB" id="98369at2759"/>
<dbReference type="PANTHER" id="PTHR33129:SF1">
    <property type="entry name" value="ATP-BINDING PROTEIN"/>
    <property type="match status" value="1"/>
</dbReference>
<accession>A0A9W6XXW7</accession>
<name>A0A9W6XXW7_9STRA</name>
<sequence length="438" mass="48840">MEFKYKPTGDCSVEDELTEHGCLGAGIGKSVFLAYFLERYGVDNQCTTIITASFESDGERSIRKRVVVWKNGKAIGKAANIDTEMRRSHPEDYEKREEKKKVIILYDGPPTSLVANAQMVCFTSPNERWLNKLKTSEDRPILIMPLWYLEELPTACESLAMRVPLRNETLWEEGTNATSTTDMVADHLQERFAIFGGVARECLSIDSAFEARRLHGDDTAQLNLFKCRPSLNGGVHCCFENDFTSLELRSDSYHVPGPKKFASIDSFYYRKASSDSTPISNDQPLLLLFQITVAHSHPVNGEGLVDTLQRLGLLEMAKQNPARVALIFVVPVENAPGFEAQKVELDASNDEDRVDNMDGVGKKRATSLSDIGIYTIGALRRLLEQEAAKKTERAAQLANSPSFQTLIRPIPHHDAKQGWPGMKNVLNSIPQFVCGGPR</sequence>
<proteinExistence type="predicted"/>
<gene>
    <name evidence="1" type="ORF">Pfra01_001806400</name>
</gene>
<dbReference type="InterPro" id="IPR052980">
    <property type="entry name" value="Crinkler_effector"/>
</dbReference>
<comment type="caution">
    <text evidence="1">The sequence shown here is derived from an EMBL/GenBank/DDBJ whole genome shotgun (WGS) entry which is preliminary data.</text>
</comment>
<dbReference type="Proteomes" id="UP001165121">
    <property type="component" value="Unassembled WGS sequence"/>
</dbReference>
<reference evidence="1" key="1">
    <citation type="submission" date="2023-04" db="EMBL/GenBank/DDBJ databases">
        <title>Phytophthora fragariaefolia NBRC 109709.</title>
        <authorList>
            <person name="Ichikawa N."/>
            <person name="Sato H."/>
            <person name="Tonouchi N."/>
        </authorList>
    </citation>
    <scope>NUCLEOTIDE SEQUENCE</scope>
    <source>
        <strain evidence="1">NBRC 109709</strain>
    </source>
</reference>
<keyword evidence="2" id="KW-1185">Reference proteome</keyword>
<evidence type="ECO:0000313" key="1">
    <source>
        <dbReference type="EMBL" id="GMF47612.1"/>
    </source>
</evidence>
<dbReference type="PANTHER" id="PTHR33129">
    <property type="entry name" value="PROTEIN KINASE DOMAIN-CONTAINING PROTEIN-RELATED"/>
    <property type="match status" value="1"/>
</dbReference>
<organism evidence="1 2">
    <name type="scientific">Phytophthora fragariaefolia</name>
    <dbReference type="NCBI Taxonomy" id="1490495"/>
    <lineage>
        <taxon>Eukaryota</taxon>
        <taxon>Sar</taxon>
        <taxon>Stramenopiles</taxon>
        <taxon>Oomycota</taxon>
        <taxon>Peronosporomycetes</taxon>
        <taxon>Peronosporales</taxon>
        <taxon>Peronosporaceae</taxon>
        <taxon>Phytophthora</taxon>
    </lineage>
</organism>